<keyword evidence="3" id="KW-1185">Reference proteome</keyword>
<comment type="caution">
    <text evidence="2">The sequence shown here is derived from an EMBL/GenBank/DDBJ whole genome shotgun (WGS) entry which is preliminary data.</text>
</comment>
<dbReference type="SMART" id="SM01321">
    <property type="entry name" value="Y1_Tnp"/>
    <property type="match status" value="1"/>
</dbReference>
<gene>
    <name evidence="2" type="ORF">CLV60_106386</name>
</gene>
<feature type="domain" description="Transposase IS200-like" evidence="1">
    <location>
        <begin position="5"/>
        <end position="119"/>
    </location>
</feature>
<evidence type="ECO:0000313" key="2">
    <source>
        <dbReference type="EMBL" id="PSL28783.1"/>
    </source>
</evidence>
<dbReference type="PANTHER" id="PTHR33360">
    <property type="entry name" value="TRANSPOSASE FOR INSERTION SEQUENCE ELEMENT IS200"/>
    <property type="match status" value="1"/>
</dbReference>
<protein>
    <submittedName>
        <fullName evidence="2">REP element-mobilizing transposase RayT</fullName>
    </submittedName>
</protein>
<sequence length="153" mass="18196">MANTYSQVHLHFIFAPKFRQALISAAWETSLYKYVTGIVEARQHKMIAINGMNDHVHMLVGFRTTQSIGDFMQDVKADSSQWINTNRFCDSRFEWQAGYGVFSYSKSQVPDVIRYIQTQKEHHRRSTFQEEYRSFLEEFEVVYDERYIFKSPQ</sequence>
<dbReference type="EMBL" id="PYAS01000006">
    <property type="protein sequence ID" value="PSL28783.1"/>
    <property type="molecule type" value="Genomic_DNA"/>
</dbReference>
<organism evidence="2 3">
    <name type="scientific">Dyadobacter jiangsuensis</name>
    <dbReference type="NCBI Taxonomy" id="1591085"/>
    <lineage>
        <taxon>Bacteria</taxon>
        <taxon>Pseudomonadati</taxon>
        <taxon>Bacteroidota</taxon>
        <taxon>Cytophagia</taxon>
        <taxon>Cytophagales</taxon>
        <taxon>Spirosomataceae</taxon>
        <taxon>Dyadobacter</taxon>
    </lineage>
</organism>
<dbReference type="SUPFAM" id="SSF143422">
    <property type="entry name" value="Transposase IS200-like"/>
    <property type="match status" value="1"/>
</dbReference>
<dbReference type="Proteomes" id="UP000241964">
    <property type="component" value="Unassembled WGS sequence"/>
</dbReference>
<evidence type="ECO:0000313" key="3">
    <source>
        <dbReference type="Proteomes" id="UP000241964"/>
    </source>
</evidence>
<dbReference type="OrthoDB" id="9797997at2"/>
<dbReference type="NCBIfam" id="NF033573">
    <property type="entry name" value="transpos_IS200"/>
    <property type="match status" value="1"/>
</dbReference>
<dbReference type="Pfam" id="PF01797">
    <property type="entry name" value="Y1_Tnp"/>
    <property type="match status" value="1"/>
</dbReference>
<dbReference type="GO" id="GO:0006313">
    <property type="term" value="P:DNA transposition"/>
    <property type="evidence" value="ECO:0007669"/>
    <property type="project" value="InterPro"/>
</dbReference>
<dbReference type="PANTHER" id="PTHR33360:SF2">
    <property type="entry name" value="TRANSPOSASE FOR INSERTION SEQUENCE ELEMENT IS200"/>
    <property type="match status" value="1"/>
</dbReference>
<accession>A0A2P8G483</accession>
<dbReference type="GO" id="GO:0004803">
    <property type="term" value="F:transposase activity"/>
    <property type="evidence" value="ECO:0007669"/>
    <property type="project" value="InterPro"/>
</dbReference>
<dbReference type="RefSeq" id="WP_106596208.1">
    <property type="nucleotide sequence ID" value="NZ_PYAS01000006.1"/>
</dbReference>
<dbReference type="Gene3D" id="3.30.70.1290">
    <property type="entry name" value="Transposase IS200-like"/>
    <property type="match status" value="1"/>
</dbReference>
<proteinExistence type="predicted"/>
<reference evidence="2 3" key="1">
    <citation type="submission" date="2018-03" db="EMBL/GenBank/DDBJ databases">
        <title>Genomic Encyclopedia of Archaeal and Bacterial Type Strains, Phase II (KMG-II): from individual species to whole genera.</title>
        <authorList>
            <person name="Goeker M."/>
        </authorList>
    </citation>
    <scope>NUCLEOTIDE SEQUENCE [LARGE SCALE GENOMIC DNA]</scope>
    <source>
        <strain evidence="2 3">DSM 29057</strain>
    </source>
</reference>
<evidence type="ECO:0000259" key="1">
    <source>
        <dbReference type="SMART" id="SM01321"/>
    </source>
</evidence>
<dbReference type="GO" id="GO:0003677">
    <property type="term" value="F:DNA binding"/>
    <property type="evidence" value="ECO:0007669"/>
    <property type="project" value="InterPro"/>
</dbReference>
<dbReference type="AlphaFoldDB" id="A0A2P8G483"/>
<dbReference type="InterPro" id="IPR002686">
    <property type="entry name" value="Transposase_17"/>
</dbReference>
<dbReference type="InterPro" id="IPR036515">
    <property type="entry name" value="Transposase_17_sf"/>
</dbReference>
<name>A0A2P8G483_9BACT</name>